<feature type="region of interest" description="Disordered" evidence="1">
    <location>
        <begin position="236"/>
        <end position="265"/>
    </location>
</feature>
<dbReference type="Gene3D" id="1.10.167.10">
    <property type="entry name" value="Regulator of G-protein Signalling 4, domain 2"/>
    <property type="match status" value="2"/>
</dbReference>
<keyword evidence="2" id="KW-0812">Transmembrane</keyword>
<dbReference type="Pfam" id="PF00615">
    <property type="entry name" value="RGS"/>
    <property type="match status" value="1"/>
</dbReference>
<dbReference type="PROSITE" id="PS50132">
    <property type="entry name" value="RGS"/>
    <property type="match status" value="1"/>
</dbReference>
<accession>A0ABM3XY90</accession>
<feature type="region of interest" description="Disordered" evidence="1">
    <location>
        <begin position="792"/>
        <end position="812"/>
    </location>
</feature>
<keyword evidence="2" id="KW-0472">Membrane</keyword>
<evidence type="ECO:0000256" key="2">
    <source>
        <dbReference type="SAM" id="Phobius"/>
    </source>
</evidence>
<keyword evidence="4" id="KW-1185">Reference proteome</keyword>
<dbReference type="Proteomes" id="UP001652624">
    <property type="component" value="Chromosome 9"/>
</dbReference>
<feature type="compositionally biased region" description="Polar residues" evidence="1">
    <location>
        <begin position="792"/>
        <end position="808"/>
    </location>
</feature>
<dbReference type="PANTHER" id="PTHR47079">
    <property type="entry name" value="REGULATOR OF G-PROTEIN SIGNALING PROTEIN-LIKE"/>
    <property type="match status" value="1"/>
</dbReference>
<name>A0ABM3XY90_ERIEU</name>
<proteinExistence type="predicted"/>
<feature type="transmembrane region" description="Helical" evidence="2">
    <location>
        <begin position="916"/>
        <end position="933"/>
    </location>
</feature>
<dbReference type="RefSeq" id="XP_060053778.1">
    <property type="nucleotide sequence ID" value="XM_060197795.1"/>
</dbReference>
<keyword evidence="2" id="KW-1133">Transmembrane helix</keyword>
<sequence length="1032" mass="120964">MEKYRLPFFCKTNLCFYYILCQELISFIKSPEGVSMMKWKKADQWLFQKCIGGVRGMWRFCTYLRGSAGEELVDFWILVEQILSMDEMDLENRDVYLSLLLVLKATYLQEGSRVVQLCNMNIKALLNLSIWHPNQSTSRRDVLSHMQKMALFKLESYWLPNFYTHAKTVLAKEAACRGLMQEYETRLCSVCCNYLGELPLNMSVRRGPCPQKRYSTRRAKRKMWQLLDRTSWFIDTEPQADSGPLSSQEPYPREEEEVLEKTSSKGNNPCALGRELLRAEKARAKEKAKSQLHMEGLFDRNFTYLRTVTPFINHTAHVTIKKASRRSLNLDFTRWALCADAYAGSPFRHHLKKQNLKVEVRLLDLWQDLQSFLRILVKNRETGQAVIRYILGSRICNLYLQEETGPKLPLQSQTIRGLKELLYSGNVNPWIPKAQEEICKMLSHCYDDFLDEEDYWFLIFSTQSSFSSSRWNQSNCVKKEENMLLYQRLQEALELSQGLSHLQEMDSDQWQSLAKEDLRQKGSLWVQLTSPVFLVDIEKMSFEELCYKYPKIAIEKMSNDYKLYCKKAPKIDIKVDIIREPKAASSSSRKMSYMKKIRKPSIRPRNLTEVLLNTQHLEFFREFLRERKAENPLQFLVAIQRISMETNEKTYNSLSDNIVKTFFHGKASPEEMLQCDTPFIKEISEMSHISTTSLLMLQNHVMKSLEEKWFKDYQDLFPTPSLDTEPEVKILPKKPSRTVMTYFQDTQKRGWMKMICFIRSFCKYRRFMTDPKKRQEFEDYLRLEVFNTKENFSSPASGRTGANTSSSRSADHENGESVLVRRRIYGHRIIVVNFAINDLYFLSEIEKFNDLVSSANVLQVNRAYNQNDILLMRAKINIILKLYLHCDTAPKLRVNISDSQKEVILAAIAEGQLSRSIFYGAIMSVFPVIMYFWKRFCSWKALRSYFHYKGKKFKDKRSPPKPVYKAPPTSGGDHPILKFTLLRGLEWFRPQQREVIPSSVQNFKNVLSPKRKRSNSGPGLQHRTSKQEQRRT</sequence>
<reference evidence="5" key="1">
    <citation type="submission" date="2025-08" db="UniProtKB">
        <authorList>
            <consortium name="RefSeq"/>
        </authorList>
    </citation>
    <scope>IDENTIFICATION</scope>
</reference>
<dbReference type="PANTHER" id="PTHR47079:SF1">
    <property type="entry name" value="REGULATOR OF G-PROTEIN SIGNALING PROTEIN-LIKE"/>
    <property type="match status" value="1"/>
</dbReference>
<dbReference type="InterPro" id="IPR053282">
    <property type="entry name" value="RGS_domain-containing"/>
</dbReference>
<evidence type="ECO:0000256" key="1">
    <source>
        <dbReference type="SAM" id="MobiDB-lite"/>
    </source>
</evidence>
<feature type="region of interest" description="Disordered" evidence="1">
    <location>
        <begin position="1004"/>
        <end position="1032"/>
    </location>
</feature>
<gene>
    <name evidence="5" type="primary">RGSL1</name>
</gene>
<evidence type="ECO:0000259" key="3">
    <source>
        <dbReference type="PROSITE" id="PS50132"/>
    </source>
</evidence>
<dbReference type="SUPFAM" id="SSF48097">
    <property type="entry name" value="Regulator of G-protein signaling, RGS"/>
    <property type="match status" value="4"/>
</dbReference>
<evidence type="ECO:0000313" key="4">
    <source>
        <dbReference type="Proteomes" id="UP001652624"/>
    </source>
</evidence>
<dbReference type="InterPro" id="IPR044926">
    <property type="entry name" value="RGS_subdomain_2"/>
</dbReference>
<feature type="domain" description="RGS" evidence="3">
    <location>
        <begin position="606"/>
        <end position="663"/>
    </location>
</feature>
<organism evidence="4 5">
    <name type="scientific">Erinaceus europaeus</name>
    <name type="common">Western European hedgehog</name>
    <dbReference type="NCBI Taxonomy" id="9365"/>
    <lineage>
        <taxon>Eukaryota</taxon>
        <taxon>Metazoa</taxon>
        <taxon>Chordata</taxon>
        <taxon>Craniata</taxon>
        <taxon>Vertebrata</taxon>
        <taxon>Euteleostomi</taxon>
        <taxon>Mammalia</taxon>
        <taxon>Eutheria</taxon>
        <taxon>Laurasiatheria</taxon>
        <taxon>Eulipotyphla</taxon>
        <taxon>Erinaceidae</taxon>
        <taxon>Erinaceinae</taxon>
        <taxon>Erinaceus</taxon>
    </lineage>
</organism>
<dbReference type="GeneID" id="103116002"/>
<protein>
    <submittedName>
        <fullName evidence="5">Regulator of G-protein signaling protein-like isoform X1</fullName>
    </submittedName>
</protein>
<dbReference type="InterPro" id="IPR016137">
    <property type="entry name" value="RGS"/>
</dbReference>
<evidence type="ECO:0000313" key="5">
    <source>
        <dbReference type="RefSeq" id="XP_060053778.1"/>
    </source>
</evidence>
<dbReference type="InterPro" id="IPR036305">
    <property type="entry name" value="RGS_sf"/>
</dbReference>